<comment type="caution">
    <text evidence="1">The sequence shown here is derived from an EMBL/GenBank/DDBJ whole genome shotgun (WGS) entry which is preliminary data.</text>
</comment>
<dbReference type="EMBL" id="SNQI01000003">
    <property type="protein sequence ID" value="TEW73904.1"/>
    <property type="molecule type" value="Genomic_DNA"/>
</dbReference>
<keyword evidence="2" id="KW-1185">Reference proteome</keyword>
<accession>A0A4Y8ARW6</accession>
<dbReference type="RefSeq" id="WP_134248303.1">
    <property type="nucleotide sequence ID" value="NZ_SNQI01000003.1"/>
</dbReference>
<sequence length="74" mass="8834">MKGVELFLYCVEKKYISKKDREYNQTLYTLSMHLGADFFPLLEKAERENKRLCIVDNPELIINDQYTLEDVIMI</sequence>
<dbReference type="Proteomes" id="UP000298517">
    <property type="component" value="Unassembled WGS sequence"/>
</dbReference>
<protein>
    <submittedName>
        <fullName evidence="1">Uncharacterized protein</fullName>
    </submittedName>
</protein>
<gene>
    <name evidence="1" type="ORF">E2488_10525</name>
</gene>
<proteinExistence type="predicted"/>
<organism evidence="1 2">
    <name type="scientific">Gramella jeungdoensis</name>
    <dbReference type="NCBI Taxonomy" id="708091"/>
    <lineage>
        <taxon>Bacteria</taxon>
        <taxon>Pseudomonadati</taxon>
        <taxon>Bacteroidota</taxon>
        <taxon>Flavobacteriia</taxon>
        <taxon>Flavobacteriales</taxon>
        <taxon>Flavobacteriaceae</taxon>
        <taxon>Christiangramia</taxon>
    </lineage>
</organism>
<dbReference type="AlphaFoldDB" id="A0A4Y8ARW6"/>
<dbReference type="OrthoDB" id="1453794at2"/>
<evidence type="ECO:0000313" key="1">
    <source>
        <dbReference type="EMBL" id="TEW73904.1"/>
    </source>
</evidence>
<name>A0A4Y8ARW6_9FLAO</name>
<evidence type="ECO:0000313" key="2">
    <source>
        <dbReference type="Proteomes" id="UP000298517"/>
    </source>
</evidence>
<reference evidence="1 2" key="1">
    <citation type="journal article" date="2011" name="J. Microbiol.">
        <title>Gramella jeungdoensis sp. nov., isolated from a solar saltern in Korea.</title>
        <authorList>
            <person name="Joung Y."/>
            <person name="Kim H."/>
            <person name="Jang T."/>
            <person name="Ahn T.S."/>
            <person name="Joh K."/>
        </authorList>
    </citation>
    <scope>NUCLEOTIDE SEQUENCE [LARGE SCALE GENOMIC DNA]</scope>
    <source>
        <strain evidence="1 2">KCTC 23123</strain>
    </source>
</reference>